<comment type="caution">
    <text evidence="1">The sequence shown here is derived from an EMBL/GenBank/DDBJ whole genome shotgun (WGS) entry which is preliminary data.</text>
</comment>
<sequence>MIFLKHHWIGLFPNWADRDPKNALENAKEAMELAEKWLGIPQ</sequence>
<dbReference type="Gene3D" id="1.10.418.10">
    <property type="entry name" value="Calponin-like domain"/>
    <property type="match status" value="1"/>
</dbReference>
<reference evidence="1" key="1">
    <citation type="submission" date="2021-02" db="EMBL/GenBank/DDBJ databases">
        <authorList>
            <person name="Nowell W R."/>
        </authorList>
    </citation>
    <scope>NUCLEOTIDE SEQUENCE</scope>
</reference>
<dbReference type="AlphaFoldDB" id="A0A8S3CQW0"/>
<accession>A0A8S3CQW0</accession>
<dbReference type="InterPro" id="IPR036872">
    <property type="entry name" value="CH_dom_sf"/>
</dbReference>
<gene>
    <name evidence="1" type="ORF">BYL167_LOCUS52044</name>
</gene>
<name>A0A8S3CQW0_9BILA</name>
<protein>
    <submittedName>
        <fullName evidence="1">Uncharacterized protein</fullName>
    </submittedName>
</protein>
<organism evidence="1 2">
    <name type="scientific">Rotaria magnacalcarata</name>
    <dbReference type="NCBI Taxonomy" id="392030"/>
    <lineage>
        <taxon>Eukaryota</taxon>
        <taxon>Metazoa</taxon>
        <taxon>Spiralia</taxon>
        <taxon>Gnathifera</taxon>
        <taxon>Rotifera</taxon>
        <taxon>Eurotatoria</taxon>
        <taxon>Bdelloidea</taxon>
        <taxon>Philodinida</taxon>
        <taxon>Philodinidae</taxon>
        <taxon>Rotaria</taxon>
    </lineage>
</organism>
<evidence type="ECO:0000313" key="1">
    <source>
        <dbReference type="EMBL" id="CAF4897949.1"/>
    </source>
</evidence>
<feature type="non-terminal residue" evidence="1">
    <location>
        <position position="42"/>
    </location>
</feature>
<dbReference type="EMBL" id="CAJOBH010166930">
    <property type="protein sequence ID" value="CAF4897949.1"/>
    <property type="molecule type" value="Genomic_DNA"/>
</dbReference>
<evidence type="ECO:0000313" key="2">
    <source>
        <dbReference type="Proteomes" id="UP000681967"/>
    </source>
</evidence>
<proteinExistence type="predicted"/>
<dbReference type="Proteomes" id="UP000681967">
    <property type="component" value="Unassembled WGS sequence"/>
</dbReference>